<dbReference type="InterPro" id="IPR036388">
    <property type="entry name" value="WH-like_DNA-bd_sf"/>
</dbReference>
<keyword evidence="3" id="KW-0804">Transcription</keyword>
<organism evidence="5 6">
    <name type="scientific">Hoeflea poritis</name>
    <dbReference type="NCBI Taxonomy" id="2993659"/>
    <lineage>
        <taxon>Bacteria</taxon>
        <taxon>Pseudomonadati</taxon>
        <taxon>Pseudomonadota</taxon>
        <taxon>Alphaproteobacteria</taxon>
        <taxon>Hyphomicrobiales</taxon>
        <taxon>Rhizobiaceae</taxon>
        <taxon>Hoeflea</taxon>
    </lineage>
</organism>
<dbReference type="PANTHER" id="PTHR43537">
    <property type="entry name" value="TRANSCRIPTIONAL REGULATOR, GNTR FAMILY"/>
    <property type="match status" value="1"/>
</dbReference>
<dbReference type="RefSeq" id="WP_271091672.1">
    <property type="nucleotide sequence ID" value="NZ_JAPJZH010000016.1"/>
</dbReference>
<sequence length="219" mass="24770">MSTIRPVKRENSLSARVYLELRRALMTGVYKPGEKVTIRAIADAAQVSFTPAREAVGRLIIEGALEYEGPKTVVVPVLNRHALEEVTAIRKRLEPLVTDLGAQRLSKPQVSQLHRIQNRLEKSMNRGNFREVLRQNEEFHFLIYRCSGFMYAVQMIESCWMRIGPSLNLLYPEFSISRAGISNHNALLAALEAEKPFEASNWITSDIEAGYARLSELIA</sequence>
<dbReference type="SUPFAM" id="SSF46785">
    <property type="entry name" value="Winged helix' DNA-binding domain"/>
    <property type="match status" value="1"/>
</dbReference>
<gene>
    <name evidence="5" type="ORF">OOZ53_20895</name>
</gene>
<dbReference type="InterPro" id="IPR000524">
    <property type="entry name" value="Tscrpt_reg_HTH_GntR"/>
</dbReference>
<evidence type="ECO:0000256" key="1">
    <source>
        <dbReference type="ARBA" id="ARBA00023015"/>
    </source>
</evidence>
<dbReference type="SUPFAM" id="SSF48008">
    <property type="entry name" value="GntR ligand-binding domain-like"/>
    <property type="match status" value="1"/>
</dbReference>
<evidence type="ECO:0000256" key="3">
    <source>
        <dbReference type="ARBA" id="ARBA00023163"/>
    </source>
</evidence>
<dbReference type="InterPro" id="IPR036390">
    <property type="entry name" value="WH_DNA-bd_sf"/>
</dbReference>
<name>A0ABT4VUF7_9HYPH</name>
<dbReference type="Pfam" id="PF07729">
    <property type="entry name" value="FCD"/>
    <property type="match status" value="1"/>
</dbReference>
<keyword evidence="1" id="KW-0805">Transcription regulation</keyword>
<keyword evidence="2" id="KW-0238">DNA-binding</keyword>
<protein>
    <submittedName>
        <fullName evidence="5">GntR family transcriptional regulator</fullName>
    </submittedName>
</protein>
<dbReference type="Gene3D" id="1.20.120.530">
    <property type="entry name" value="GntR ligand-binding domain-like"/>
    <property type="match status" value="1"/>
</dbReference>
<dbReference type="InterPro" id="IPR008920">
    <property type="entry name" value="TF_FadR/GntR_C"/>
</dbReference>
<dbReference type="PROSITE" id="PS50949">
    <property type="entry name" value="HTH_GNTR"/>
    <property type="match status" value="1"/>
</dbReference>
<reference evidence="5" key="1">
    <citation type="submission" date="2022-11" db="EMBL/GenBank/DDBJ databases">
        <title>Hoeflea poritis sp. nov., isolated from scleractinian coral Porites lutea.</title>
        <authorList>
            <person name="Zhang G."/>
            <person name="Wei Q."/>
            <person name="Cai L."/>
        </authorList>
    </citation>
    <scope>NUCLEOTIDE SEQUENCE</scope>
    <source>
        <strain evidence="5">E7-10</strain>
    </source>
</reference>
<evidence type="ECO:0000313" key="6">
    <source>
        <dbReference type="Proteomes" id="UP001148313"/>
    </source>
</evidence>
<dbReference type="Pfam" id="PF00392">
    <property type="entry name" value="GntR"/>
    <property type="match status" value="1"/>
</dbReference>
<dbReference type="InterPro" id="IPR011711">
    <property type="entry name" value="GntR_C"/>
</dbReference>
<dbReference type="EMBL" id="JAPJZH010000016">
    <property type="protein sequence ID" value="MDA4847830.1"/>
    <property type="molecule type" value="Genomic_DNA"/>
</dbReference>
<proteinExistence type="predicted"/>
<dbReference type="SMART" id="SM00345">
    <property type="entry name" value="HTH_GNTR"/>
    <property type="match status" value="1"/>
</dbReference>
<evidence type="ECO:0000313" key="5">
    <source>
        <dbReference type="EMBL" id="MDA4847830.1"/>
    </source>
</evidence>
<keyword evidence="6" id="KW-1185">Reference proteome</keyword>
<dbReference type="PANTHER" id="PTHR43537:SF39">
    <property type="entry name" value="HTH-TYPE TRANSCRIPTIONAL REGULATOR MCBR"/>
    <property type="match status" value="1"/>
</dbReference>
<dbReference type="Proteomes" id="UP001148313">
    <property type="component" value="Unassembled WGS sequence"/>
</dbReference>
<evidence type="ECO:0000256" key="2">
    <source>
        <dbReference type="ARBA" id="ARBA00023125"/>
    </source>
</evidence>
<dbReference type="Gene3D" id="1.10.10.10">
    <property type="entry name" value="Winged helix-like DNA-binding domain superfamily/Winged helix DNA-binding domain"/>
    <property type="match status" value="1"/>
</dbReference>
<comment type="caution">
    <text evidence="5">The sequence shown here is derived from an EMBL/GenBank/DDBJ whole genome shotgun (WGS) entry which is preliminary data.</text>
</comment>
<feature type="domain" description="HTH gntR-type" evidence="4">
    <location>
        <begin position="11"/>
        <end position="77"/>
    </location>
</feature>
<accession>A0ABT4VUF7</accession>
<dbReference type="SMART" id="SM00895">
    <property type="entry name" value="FCD"/>
    <property type="match status" value="1"/>
</dbReference>
<evidence type="ECO:0000259" key="4">
    <source>
        <dbReference type="PROSITE" id="PS50949"/>
    </source>
</evidence>